<gene>
    <name evidence="1" type="ORF">BC659_1875</name>
</gene>
<protein>
    <submittedName>
        <fullName evidence="1">Uncharacterized protein</fullName>
    </submittedName>
</protein>
<name>A0A4V3C4M6_9BACT</name>
<sequence>MKTILLKKEIRTQAVFVSRETLAAVLRHFFSVKVDRQKNIPRFFHFRFHSVIPWHSFNMKNQLTYLHPLGIAWCLLQTQFAKKPKNPV</sequence>
<organism evidence="1 2">
    <name type="scientific">Sediminibacterium goheungense</name>
    <dbReference type="NCBI Taxonomy" id="1086393"/>
    <lineage>
        <taxon>Bacteria</taxon>
        <taxon>Pseudomonadati</taxon>
        <taxon>Bacteroidota</taxon>
        <taxon>Chitinophagia</taxon>
        <taxon>Chitinophagales</taxon>
        <taxon>Chitinophagaceae</taxon>
        <taxon>Sediminibacterium</taxon>
    </lineage>
</organism>
<evidence type="ECO:0000313" key="1">
    <source>
        <dbReference type="EMBL" id="TDO26568.1"/>
    </source>
</evidence>
<comment type="caution">
    <text evidence="1">The sequence shown here is derived from an EMBL/GenBank/DDBJ whole genome shotgun (WGS) entry which is preliminary data.</text>
</comment>
<dbReference type="Proteomes" id="UP000295741">
    <property type="component" value="Unassembled WGS sequence"/>
</dbReference>
<accession>A0A4V3C4M6</accession>
<keyword evidence="2" id="KW-1185">Reference proteome</keyword>
<proteinExistence type="predicted"/>
<evidence type="ECO:0000313" key="2">
    <source>
        <dbReference type="Proteomes" id="UP000295741"/>
    </source>
</evidence>
<dbReference type="AlphaFoldDB" id="A0A4V3C4M6"/>
<reference evidence="1 2" key="1">
    <citation type="submission" date="2019-03" db="EMBL/GenBank/DDBJ databases">
        <title>Genomic Encyclopedia of Archaeal and Bacterial Type Strains, Phase II (KMG-II): from individual species to whole genera.</title>
        <authorList>
            <person name="Goeker M."/>
        </authorList>
    </citation>
    <scope>NUCLEOTIDE SEQUENCE [LARGE SCALE GENOMIC DNA]</scope>
    <source>
        <strain evidence="1 2">DSM 28323</strain>
    </source>
</reference>
<dbReference type="EMBL" id="SNWP01000011">
    <property type="protein sequence ID" value="TDO26568.1"/>
    <property type="molecule type" value="Genomic_DNA"/>
</dbReference>